<comment type="caution">
    <text evidence="6">The sequence shown here is derived from an EMBL/GenBank/DDBJ whole genome shotgun (WGS) entry which is preliminary data.</text>
</comment>
<evidence type="ECO:0000313" key="6">
    <source>
        <dbReference type="EMBL" id="GAA3257614.1"/>
    </source>
</evidence>
<sequence>MSGRVRKRRALVGSCLAALVAGVVTPSAAYAGEGPNLPPAVQDLQAQPGGCATGDEPEYVRSHPVLKARLTDPVEDDRIGYPEQLTAEFEIWWSEPDGSEQRRSWTTSPTSVDRVHSVPLPSDIPSETVISWHVRAGDGVAYSPWSSEAPGAACRFVYDGEIPAAPVVSSPEYPAETYWAGGVGIYGSFTMDSPSADVVEYWYTFPDRPRATVRPAEMGGPSTVRYAPLSRGPKVLSVQALDRSGRMSMPTHYTFHPGVASAPVSRWKLDDEAGSVTAAAEAGEAARAGRGVTFGGPAPSGTGLTSTVTLDGSRHGFLTTGTPAVDSGGTFAVGAWVRPARDDRSMTVLSQDTASGAAYALALEAPGKTSASYSFTLGDTKITGGTPEAGEWAYLLGLYDTETGYAQLFVNGHEVGTEAEAAAVRADGAFQIGRVLGPNGYRQRWRGDIGDVRAYDRLVVPSEVTGLAHRKPTLLGHWSFSTADAGTTPENAGGAPLRLAPGASIHRGPDSCAPDADPDCPTQPYPLVGEGHLQLDGEGGHAALDTPLVDTADSFTLGVVARIGPEDATRPMTVLSQAGEHTDAFKLRYDPARYAWELIMPERDEAGAPETVVAHITWPDGSGGLGTRLAVVYDDATDTVTLYADGYTEAGGTAHVRDGWTSDGPFQVGRARTADGGWGEHLRGQVDELQVYAGALREDEVSHLGWETDPCLC</sequence>
<reference evidence="7" key="1">
    <citation type="journal article" date="2019" name="Int. J. Syst. Evol. Microbiol.">
        <title>The Global Catalogue of Microorganisms (GCM) 10K type strain sequencing project: providing services to taxonomists for standard genome sequencing and annotation.</title>
        <authorList>
            <consortium name="The Broad Institute Genomics Platform"/>
            <consortium name="The Broad Institute Genome Sequencing Center for Infectious Disease"/>
            <person name="Wu L."/>
            <person name="Ma J."/>
        </authorList>
    </citation>
    <scope>NUCLEOTIDE SEQUENCE [LARGE SCALE GENOMIC DNA]</scope>
    <source>
        <strain evidence="7">JCM 9381</strain>
    </source>
</reference>
<dbReference type="Proteomes" id="UP001500728">
    <property type="component" value="Unassembled WGS sequence"/>
</dbReference>
<dbReference type="PANTHER" id="PTHR46943:SF1">
    <property type="entry name" value="PENTRAXIN-RELATED PROTEIN PTX3"/>
    <property type="match status" value="1"/>
</dbReference>
<feature type="region of interest" description="Disordered" evidence="3">
    <location>
        <begin position="98"/>
        <end position="119"/>
    </location>
</feature>
<dbReference type="Gene3D" id="2.60.120.200">
    <property type="match status" value="2"/>
</dbReference>
<dbReference type="Pfam" id="PF13385">
    <property type="entry name" value="Laminin_G_3"/>
    <property type="match status" value="2"/>
</dbReference>
<keyword evidence="7" id="KW-1185">Reference proteome</keyword>
<dbReference type="InterPro" id="IPR013320">
    <property type="entry name" value="ConA-like_dom_sf"/>
</dbReference>
<keyword evidence="2" id="KW-1015">Disulfide bond</keyword>
<feature type="domain" description="LamG-like jellyroll fold" evidence="5">
    <location>
        <begin position="553"/>
        <end position="699"/>
    </location>
</feature>
<evidence type="ECO:0000256" key="4">
    <source>
        <dbReference type="SAM" id="SignalP"/>
    </source>
</evidence>
<accession>A0ABP6QVN8</accession>
<feature type="chain" id="PRO_5045710095" description="LamG-like jellyroll fold domain-containing protein" evidence="4">
    <location>
        <begin position="32"/>
        <end position="713"/>
    </location>
</feature>
<evidence type="ECO:0000256" key="3">
    <source>
        <dbReference type="SAM" id="MobiDB-lite"/>
    </source>
</evidence>
<protein>
    <recommendedName>
        <fullName evidence="5">LamG-like jellyroll fold domain-containing protein</fullName>
    </recommendedName>
</protein>
<organism evidence="6 7">
    <name type="scientific">Streptomyces labedae</name>
    <dbReference type="NCBI Taxonomy" id="285569"/>
    <lineage>
        <taxon>Bacteria</taxon>
        <taxon>Bacillati</taxon>
        <taxon>Actinomycetota</taxon>
        <taxon>Actinomycetes</taxon>
        <taxon>Kitasatosporales</taxon>
        <taxon>Streptomycetaceae</taxon>
        <taxon>Streptomyces</taxon>
    </lineage>
</organism>
<dbReference type="InterPro" id="IPR006558">
    <property type="entry name" value="LamG-like"/>
</dbReference>
<evidence type="ECO:0000259" key="5">
    <source>
        <dbReference type="SMART" id="SM00560"/>
    </source>
</evidence>
<dbReference type="RefSeq" id="WP_346151938.1">
    <property type="nucleotide sequence ID" value="NZ_BAAAUW010000007.1"/>
</dbReference>
<evidence type="ECO:0000256" key="2">
    <source>
        <dbReference type="ARBA" id="ARBA00023157"/>
    </source>
</evidence>
<proteinExistence type="predicted"/>
<evidence type="ECO:0000256" key="1">
    <source>
        <dbReference type="ARBA" id="ARBA00022729"/>
    </source>
</evidence>
<dbReference type="PANTHER" id="PTHR46943">
    <property type="entry name" value="PENTRAXIN-RELATED PROTEIN PTX3"/>
    <property type="match status" value="1"/>
</dbReference>
<dbReference type="InterPro" id="IPR042837">
    <property type="entry name" value="PTX3"/>
</dbReference>
<feature type="domain" description="LamG-like jellyroll fold" evidence="5">
    <location>
        <begin position="329"/>
        <end position="462"/>
    </location>
</feature>
<dbReference type="EMBL" id="BAAAUW010000007">
    <property type="protein sequence ID" value="GAA3257614.1"/>
    <property type="molecule type" value="Genomic_DNA"/>
</dbReference>
<dbReference type="SMART" id="SM00560">
    <property type="entry name" value="LamGL"/>
    <property type="match status" value="2"/>
</dbReference>
<dbReference type="SUPFAM" id="SSF49899">
    <property type="entry name" value="Concanavalin A-like lectins/glucanases"/>
    <property type="match status" value="2"/>
</dbReference>
<feature type="signal peptide" evidence="4">
    <location>
        <begin position="1"/>
        <end position="31"/>
    </location>
</feature>
<gene>
    <name evidence="6" type="ORF">GCM10010469_21740</name>
</gene>
<evidence type="ECO:0000313" key="7">
    <source>
        <dbReference type="Proteomes" id="UP001500728"/>
    </source>
</evidence>
<name>A0ABP6QVN8_9ACTN</name>
<keyword evidence="1 4" id="KW-0732">Signal</keyword>